<reference evidence="1" key="1">
    <citation type="journal article" date="2020" name="Nat. Commun.">
        <title>Large-scale genome sequencing of mycorrhizal fungi provides insights into the early evolution of symbiotic traits.</title>
        <authorList>
            <person name="Miyauchi S."/>
            <person name="Kiss E."/>
            <person name="Kuo A."/>
            <person name="Drula E."/>
            <person name="Kohler A."/>
            <person name="Sanchez-Garcia M."/>
            <person name="Morin E."/>
            <person name="Andreopoulos B."/>
            <person name="Barry K.W."/>
            <person name="Bonito G."/>
            <person name="Buee M."/>
            <person name="Carver A."/>
            <person name="Chen C."/>
            <person name="Cichocki N."/>
            <person name="Clum A."/>
            <person name="Culley D."/>
            <person name="Crous P.W."/>
            <person name="Fauchery L."/>
            <person name="Girlanda M."/>
            <person name="Hayes R.D."/>
            <person name="Keri Z."/>
            <person name="LaButti K."/>
            <person name="Lipzen A."/>
            <person name="Lombard V."/>
            <person name="Magnuson J."/>
            <person name="Maillard F."/>
            <person name="Murat C."/>
            <person name="Nolan M."/>
            <person name="Ohm R.A."/>
            <person name="Pangilinan J."/>
            <person name="Pereira M.F."/>
            <person name="Perotto S."/>
            <person name="Peter M."/>
            <person name="Pfister S."/>
            <person name="Riley R."/>
            <person name="Sitrit Y."/>
            <person name="Stielow J.B."/>
            <person name="Szollosi G."/>
            <person name="Zifcakova L."/>
            <person name="Stursova M."/>
            <person name="Spatafora J.W."/>
            <person name="Tedersoo L."/>
            <person name="Vaario L.M."/>
            <person name="Yamada A."/>
            <person name="Yan M."/>
            <person name="Wang P."/>
            <person name="Xu J."/>
            <person name="Bruns T."/>
            <person name="Baldrian P."/>
            <person name="Vilgalys R."/>
            <person name="Dunand C."/>
            <person name="Henrissat B."/>
            <person name="Grigoriev I.V."/>
            <person name="Hibbett D."/>
            <person name="Nagy L.G."/>
            <person name="Martin F.M."/>
        </authorList>
    </citation>
    <scope>NUCLEOTIDE SEQUENCE</scope>
    <source>
        <strain evidence="1">UP504</strain>
    </source>
</reference>
<dbReference type="EMBL" id="MU129063">
    <property type="protein sequence ID" value="KAF9508221.1"/>
    <property type="molecule type" value="Genomic_DNA"/>
</dbReference>
<organism evidence="1 2">
    <name type="scientific">Hydnum rufescens UP504</name>
    <dbReference type="NCBI Taxonomy" id="1448309"/>
    <lineage>
        <taxon>Eukaryota</taxon>
        <taxon>Fungi</taxon>
        <taxon>Dikarya</taxon>
        <taxon>Basidiomycota</taxon>
        <taxon>Agaricomycotina</taxon>
        <taxon>Agaricomycetes</taxon>
        <taxon>Cantharellales</taxon>
        <taxon>Hydnaceae</taxon>
        <taxon>Hydnum</taxon>
    </lineage>
</organism>
<dbReference type="Proteomes" id="UP000886523">
    <property type="component" value="Unassembled WGS sequence"/>
</dbReference>
<comment type="caution">
    <text evidence="1">The sequence shown here is derived from an EMBL/GenBank/DDBJ whole genome shotgun (WGS) entry which is preliminary data.</text>
</comment>
<protein>
    <submittedName>
        <fullName evidence="1">Uncharacterized protein</fullName>
    </submittedName>
</protein>
<evidence type="ECO:0000313" key="2">
    <source>
        <dbReference type="Proteomes" id="UP000886523"/>
    </source>
</evidence>
<gene>
    <name evidence="1" type="ORF">BS47DRAFT_245269</name>
</gene>
<sequence>MMHRDQIPRSYSHGTSFLNLYRELEAASSKMKPAAFNQALRWYSVNTRRREEHGGNVPDIRAFAQDFKLALDQFRVNALVLYTISPIEAALHPLGIISNSSCTLSPFIEWILKSERTAEYRIGAVRTVKLYYRWGLRHPQKRWDHRFLVVGLENRRQIQNWLKIELNGPES</sequence>
<evidence type="ECO:0000313" key="1">
    <source>
        <dbReference type="EMBL" id="KAF9508221.1"/>
    </source>
</evidence>
<keyword evidence="2" id="KW-1185">Reference proteome</keyword>
<accession>A0A9P6DMR3</accession>
<dbReference type="AlphaFoldDB" id="A0A9P6DMR3"/>
<proteinExistence type="predicted"/>
<name>A0A9P6DMR3_9AGAM</name>